<evidence type="ECO:0000313" key="5">
    <source>
        <dbReference type="EMBL" id="MCC2137266.1"/>
    </source>
</evidence>
<dbReference type="SUPFAM" id="SSF160148">
    <property type="entry name" value="CPE0013-like"/>
    <property type="match status" value="1"/>
</dbReference>
<dbReference type="GO" id="GO:0016491">
    <property type="term" value="F:oxidoreductase activity"/>
    <property type="evidence" value="ECO:0007669"/>
    <property type="project" value="InterPro"/>
</dbReference>
<keyword evidence="2" id="KW-0408">Iron</keyword>
<dbReference type="InterPro" id="IPR012460">
    <property type="entry name" value="DUF1667"/>
</dbReference>
<organism evidence="5 6">
    <name type="scientific">Hominenteromicrobium mulieris</name>
    <dbReference type="NCBI Taxonomy" id="2885357"/>
    <lineage>
        <taxon>Bacteria</taxon>
        <taxon>Bacillati</taxon>
        <taxon>Bacillota</taxon>
        <taxon>Clostridia</taxon>
        <taxon>Eubacteriales</taxon>
        <taxon>Oscillospiraceae</taxon>
        <taxon>Hominenteromicrobium</taxon>
    </lineage>
</organism>
<protein>
    <submittedName>
        <fullName evidence="5">DUF1667 domain-containing protein</fullName>
    </submittedName>
</protein>
<dbReference type="PANTHER" id="PTHR39450:SF1">
    <property type="entry name" value="DUF1667 DOMAIN-CONTAINING PROTEIN"/>
    <property type="match status" value="1"/>
</dbReference>
<dbReference type="EMBL" id="JAJEQC010000008">
    <property type="protein sequence ID" value="MCC2137266.1"/>
    <property type="molecule type" value="Genomic_DNA"/>
</dbReference>
<reference evidence="5" key="1">
    <citation type="submission" date="2021-10" db="EMBL/GenBank/DDBJ databases">
        <title>Anaerobic single-cell dispensing facilitates the cultivation of human gut bacteria.</title>
        <authorList>
            <person name="Afrizal A."/>
        </authorList>
    </citation>
    <scope>NUCLEOTIDE SEQUENCE</scope>
    <source>
        <strain evidence="5">CLA-AA-H250</strain>
    </source>
</reference>
<dbReference type="PANTHER" id="PTHR39450">
    <property type="entry name" value="MOLYBDOPTERIN OXIDOREDUCTASE, 4FE-4S CLUSTER-BINDING SUBUNIT"/>
    <property type="match status" value="1"/>
</dbReference>
<accession>A0AAE3DG71</accession>
<dbReference type="RefSeq" id="WP_176819811.1">
    <property type="nucleotide sequence ID" value="NZ_JAJEQC010000008.1"/>
</dbReference>
<dbReference type="Proteomes" id="UP001199424">
    <property type="component" value="Unassembled WGS sequence"/>
</dbReference>
<dbReference type="InterPro" id="IPR036593">
    <property type="entry name" value="CPE0013-like_sf"/>
</dbReference>
<dbReference type="InterPro" id="IPR006963">
    <property type="entry name" value="Mopterin_OxRdtase_4Fe-4S_dom"/>
</dbReference>
<keyword evidence="3" id="KW-0411">Iron-sulfur</keyword>
<feature type="domain" description="4Fe-4S Mo/W bis-MGD-type" evidence="4">
    <location>
        <begin position="7"/>
        <end position="33"/>
    </location>
</feature>
<dbReference type="GO" id="GO:0051536">
    <property type="term" value="F:iron-sulfur cluster binding"/>
    <property type="evidence" value="ECO:0007669"/>
    <property type="project" value="UniProtKB-KW"/>
</dbReference>
<dbReference type="Pfam" id="PF04879">
    <property type="entry name" value="Molybdop_Fe4S4"/>
    <property type="match status" value="1"/>
</dbReference>
<sequence>METKSFICINCPLGCPLTVTVENGEVKSVTGNTCKRGELYAVKEVTAPARTVTSTVRVLNGERPVVAVRTKTDIPKGKIFDCMKAINAAEITAPVHIGDIVIENVCGTGVNVVASADDELG</sequence>
<dbReference type="SUPFAM" id="SSF53706">
    <property type="entry name" value="Formate dehydrogenase/DMSO reductase, domains 1-3"/>
    <property type="match status" value="1"/>
</dbReference>
<dbReference type="GO" id="GO:0046872">
    <property type="term" value="F:metal ion binding"/>
    <property type="evidence" value="ECO:0007669"/>
    <property type="project" value="UniProtKB-KW"/>
</dbReference>
<evidence type="ECO:0000256" key="3">
    <source>
        <dbReference type="ARBA" id="ARBA00023014"/>
    </source>
</evidence>
<keyword evidence="1" id="KW-0479">Metal-binding</keyword>
<evidence type="ECO:0000256" key="2">
    <source>
        <dbReference type="ARBA" id="ARBA00023004"/>
    </source>
</evidence>
<dbReference type="Gene3D" id="3.10.530.10">
    <property type="entry name" value="CPE0013-like"/>
    <property type="match status" value="1"/>
</dbReference>
<dbReference type="AlphaFoldDB" id="A0AAE3DG71"/>
<proteinExistence type="predicted"/>
<keyword evidence="6" id="KW-1185">Reference proteome</keyword>
<evidence type="ECO:0000256" key="1">
    <source>
        <dbReference type="ARBA" id="ARBA00022723"/>
    </source>
</evidence>
<gene>
    <name evidence="5" type="ORF">LKD31_09570</name>
</gene>
<evidence type="ECO:0000313" key="6">
    <source>
        <dbReference type="Proteomes" id="UP001199424"/>
    </source>
</evidence>
<dbReference type="Pfam" id="PF07892">
    <property type="entry name" value="DUF1667"/>
    <property type="match status" value="1"/>
</dbReference>
<evidence type="ECO:0000259" key="4">
    <source>
        <dbReference type="Pfam" id="PF04879"/>
    </source>
</evidence>
<name>A0AAE3DG71_9FIRM</name>
<comment type="caution">
    <text evidence="5">The sequence shown here is derived from an EMBL/GenBank/DDBJ whole genome shotgun (WGS) entry which is preliminary data.</text>
</comment>